<reference evidence="6 7" key="1">
    <citation type="submission" date="2023-07" db="EMBL/GenBank/DDBJ databases">
        <title>Sequencing the genomes of 1000 actinobacteria strains.</title>
        <authorList>
            <person name="Klenk H.-P."/>
        </authorList>
    </citation>
    <scope>NUCLEOTIDE SEQUENCE [LARGE SCALE GENOMIC DNA]</scope>
    <source>
        <strain evidence="6 7">DSM 44710</strain>
    </source>
</reference>
<feature type="DNA-binding region" description="H-T-H motif" evidence="4">
    <location>
        <begin position="36"/>
        <end position="55"/>
    </location>
</feature>
<accession>A0ABT9MVQ5</accession>
<dbReference type="RefSeq" id="WP_306831406.1">
    <property type="nucleotide sequence ID" value="NZ_JAUSRA010000001.1"/>
</dbReference>
<organism evidence="6 7">
    <name type="scientific">Catenuloplanes nepalensis</name>
    <dbReference type="NCBI Taxonomy" id="587533"/>
    <lineage>
        <taxon>Bacteria</taxon>
        <taxon>Bacillati</taxon>
        <taxon>Actinomycetota</taxon>
        <taxon>Actinomycetes</taxon>
        <taxon>Micromonosporales</taxon>
        <taxon>Micromonosporaceae</taxon>
        <taxon>Catenuloplanes</taxon>
    </lineage>
</organism>
<protein>
    <submittedName>
        <fullName evidence="6">AcrR family transcriptional regulator</fullName>
    </submittedName>
</protein>
<gene>
    <name evidence="6" type="ORF">J2S43_004027</name>
</gene>
<dbReference type="PROSITE" id="PS50977">
    <property type="entry name" value="HTH_TETR_2"/>
    <property type="match status" value="1"/>
</dbReference>
<evidence type="ECO:0000259" key="5">
    <source>
        <dbReference type="PROSITE" id="PS50977"/>
    </source>
</evidence>
<dbReference type="PANTHER" id="PTHR30055">
    <property type="entry name" value="HTH-TYPE TRANSCRIPTIONAL REGULATOR RUTR"/>
    <property type="match status" value="1"/>
</dbReference>
<dbReference type="PANTHER" id="PTHR30055:SF220">
    <property type="entry name" value="TETR-FAMILY REGULATORY PROTEIN"/>
    <property type="match status" value="1"/>
</dbReference>
<comment type="caution">
    <text evidence="6">The sequence shown here is derived from an EMBL/GenBank/DDBJ whole genome shotgun (WGS) entry which is preliminary data.</text>
</comment>
<keyword evidence="7" id="KW-1185">Reference proteome</keyword>
<evidence type="ECO:0000256" key="4">
    <source>
        <dbReference type="PROSITE-ProRule" id="PRU00335"/>
    </source>
</evidence>
<dbReference type="SUPFAM" id="SSF48498">
    <property type="entry name" value="Tetracyclin repressor-like, C-terminal domain"/>
    <property type="match status" value="1"/>
</dbReference>
<evidence type="ECO:0000313" key="6">
    <source>
        <dbReference type="EMBL" id="MDP9795515.1"/>
    </source>
</evidence>
<dbReference type="InterPro" id="IPR009057">
    <property type="entry name" value="Homeodomain-like_sf"/>
</dbReference>
<proteinExistence type="predicted"/>
<dbReference type="Pfam" id="PF13305">
    <property type="entry name" value="TetR_C_33"/>
    <property type="match status" value="1"/>
</dbReference>
<evidence type="ECO:0000256" key="1">
    <source>
        <dbReference type="ARBA" id="ARBA00023015"/>
    </source>
</evidence>
<dbReference type="Gene3D" id="1.10.357.10">
    <property type="entry name" value="Tetracycline Repressor, domain 2"/>
    <property type="match status" value="1"/>
</dbReference>
<feature type="domain" description="HTH tetR-type" evidence="5">
    <location>
        <begin position="13"/>
        <end position="73"/>
    </location>
</feature>
<dbReference type="EMBL" id="JAUSRA010000001">
    <property type="protein sequence ID" value="MDP9795515.1"/>
    <property type="molecule type" value="Genomic_DNA"/>
</dbReference>
<evidence type="ECO:0000256" key="3">
    <source>
        <dbReference type="ARBA" id="ARBA00023163"/>
    </source>
</evidence>
<dbReference type="PRINTS" id="PR00455">
    <property type="entry name" value="HTHTETR"/>
</dbReference>
<evidence type="ECO:0000256" key="2">
    <source>
        <dbReference type="ARBA" id="ARBA00023125"/>
    </source>
</evidence>
<name>A0ABT9MVQ5_9ACTN</name>
<dbReference type="Proteomes" id="UP001240984">
    <property type="component" value="Unassembled WGS sequence"/>
</dbReference>
<evidence type="ECO:0000313" key="7">
    <source>
        <dbReference type="Proteomes" id="UP001240984"/>
    </source>
</evidence>
<dbReference type="InterPro" id="IPR025996">
    <property type="entry name" value="MT1864/Rv1816-like_C"/>
</dbReference>
<sequence length="202" mass="20977">MARPANRSSYHHGDLRAALIDIAVELIAERGVDGFSLAEASRRLGVAVSAPYRHFTDRDDLVAAAALRGCAILIDTLAAETASATTAEDRLAAAARAYVRFAAEHRALFEAVFAGPAHGFRDPRLEEAAAPVKRTFQDAALTVTGGDAVAAEVLGLSVVTVAHGHAGMLRLGAFGPDAIDTAVDRAGRAALAVIAGRDQLKA</sequence>
<dbReference type="SUPFAM" id="SSF46689">
    <property type="entry name" value="Homeodomain-like"/>
    <property type="match status" value="1"/>
</dbReference>
<dbReference type="Pfam" id="PF00440">
    <property type="entry name" value="TetR_N"/>
    <property type="match status" value="1"/>
</dbReference>
<dbReference type="InterPro" id="IPR036271">
    <property type="entry name" value="Tet_transcr_reg_TetR-rel_C_sf"/>
</dbReference>
<keyword evidence="2 4" id="KW-0238">DNA-binding</keyword>
<keyword evidence="3" id="KW-0804">Transcription</keyword>
<keyword evidence="1" id="KW-0805">Transcription regulation</keyword>
<dbReference type="InterPro" id="IPR050109">
    <property type="entry name" value="HTH-type_TetR-like_transc_reg"/>
</dbReference>
<dbReference type="InterPro" id="IPR001647">
    <property type="entry name" value="HTH_TetR"/>
</dbReference>